<proteinExistence type="predicted"/>
<dbReference type="EMBL" id="CAVMJV010000003">
    <property type="protein sequence ID" value="CAK5020297.1"/>
    <property type="molecule type" value="Genomic_DNA"/>
</dbReference>
<accession>A0ACB0XW08</accession>
<evidence type="ECO:0000313" key="2">
    <source>
        <dbReference type="Proteomes" id="UP001497535"/>
    </source>
</evidence>
<evidence type="ECO:0000313" key="1">
    <source>
        <dbReference type="EMBL" id="CAK5020297.1"/>
    </source>
</evidence>
<protein>
    <submittedName>
        <fullName evidence="1">Uncharacterized protein</fullName>
    </submittedName>
</protein>
<name>A0ACB0XW08_MELEN</name>
<sequence length="139" mass="16626">MTYRKVSQQDLQHQSREIRSQLFEQIKCLEQRSNDKVAIFQEINDFLKKRAELDLQYSKELDKLVKSVMMRHKAERQRRPNWSIYSICNLWQQIVDDAKDEAKQRSIIADVCTNYIIPGINNKCNSLQKMSKKVFKIFL</sequence>
<comment type="caution">
    <text evidence="1">The sequence shown here is derived from an EMBL/GenBank/DDBJ whole genome shotgun (WGS) entry which is preliminary data.</text>
</comment>
<gene>
    <name evidence="1" type="ORF">MENTE1834_LOCUS4394</name>
</gene>
<organism evidence="1 2">
    <name type="scientific">Meloidogyne enterolobii</name>
    <name type="common">Root-knot nematode worm</name>
    <name type="synonym">Meloidogyne mayaguensis</name>
    <dbReference type="NCBI Taxonomy" id="390850"/>
    <lineage>
        <taxon>Eukaryota</taxon>
        <taxon>Metazoa</taxon>
        <taxon>Ecdysozoa</taxon>
        <taxon>Nematoda</taxon>
        <taxon>Chromadorea</taxon>
        <taxon>Rhabditida</taxon>
        <taxon>Tylenchina</taxon>
        <taxon>Tylenchomorpha</taxon>
        <taxon>Tylenchoidea</taxon>
        <taxon>Meloidogynidae</taxon>
        <taxon>Meloidogyninae</taxon>
        <taxon>Meloidogyne</taxon>
    </lineage>
</organism>
<keyword evidence="2" id="KW-1185">Reference proteome</keyword>
<reference evidence="1" key="1">
    <citation type="submission" date="2023-11" db="EMBL/GenBank/DDBJ databases">
        <authorList>
            <person name="Poullet M."/>
        </authorList>
    </citation>
    <scope>NUCLEOTIDE SEQUENCE</scope>
    <source>
        <strain evidence="1">E1834</strain>
    </source>
</reference>
<dbReference type="Proteomes" id="UP001497535">
    <property type="component" value="Unassembled WGS sequence"/>
</dbReference>